<dbReference type="EMBL" id="JTJM01000025">
    <property type="protein sequence ID" value="OBW92004.1"/>
    <property type="molecule type" value="Genomic_DNA"/>
</dbReference>
<evidence type="ECO:0000313" key="6">
    <source>
        <dbReference type="EMBL" id="OBW92004.1"/>
    </source>
</evidence>
<dbReference type="GO" id="GO:0004368">
    <property type="term" value="F:glycerol-3-phosphate dehydrogenase (quinone) activity"/>
    <property type="evidence" value="ECO:0007669"/>
    <property type="project" value="UniProtKB-UniRule"/>
</dbReference>
<dbReference type="PATRIC" id="fig|505345.7.peg.1143"/>
<gene>
    <name evidence="4" type="primary">glpB</name>
    <name evidence="6" type="ORF">QV01_05760</name>
</gene>
<dbReference type="NCBIfam" id="NF003719">
    <property type="entry name" value="PRK05329.1-2"/>
    <property type="match status" value="1"/>
</dbReference>
<dbReference type="Pfam" id="PF00890">
    <property type="entry name" value="FAD_binding_2"/>
    <property type="match status" value="1"/>
</dbReference>
<dbReference type="NCBIfam" id="NF003721">
    <property type="entry name" value="PRK05329.1-4"/>
    <property type="match status" value="1"/>
</dbReference>
<comment type="subunit">
    <text evidence="4">Composed of a catalytic GlpA/B dimer and of membrane bound GlpC.</text>
</comment>
<dbReference type="UniPathway" id="UPA00618">
    <property type="reaction ID" value="UER00673"/>
</dbReference>
<keyword evidence="2 4" id="KW-0288">FMN</keyword>
<organism evidence="6 7">
    <name type="scientific">Gallibacterium genomosp. 3</name>
    <dbReference type="NCBI Taxonomy" id="505345"/>
    <lineage>
        <taxon>Bacteria</taxon>
        <taxon>Pseudomonadati</taxon>
        <taxon>Pseudomonadota</taxon>
        <taxon>Gammaproteobacteria</taxon>
        <taxon>Pasteurellales</taxon>
        <taxon>Pasteurellaceae</taxon>
        <taxon>Gallibacterium</taxon>
    </lineage>
</organism>
<dbReference type="Gene3D" id="3.50.50.60">
    <property type="entry name" value="FAD/NAD(P)-binding domain"/>
    <property type="match status" value="2"/>
</dbReference>
<keyword evidence="3 4" id="KW-0560">Oxidoreductase</keyword>
<evidence type="ECO:0000256" key="3">
    <source>
        <dbReference type="ARBA" id="ARBA00023002"/>
    </source>
</evidence>
<dbReference type="NCBIfam" id="NF003718">
    <property type="entry name" value="PRK05329.1-1"/>
    <property type="match status" value="1"/>
</dbReference>
<dbReference type="SUPFAM" id="SSF51905">
    <property type="entry name" value="FAD/NAD(P)-binding domain"/>
    <property type="match status" value="1"/>
</dbReference>
<dbReference type="HAMAP" id="MF_00753">
    <property type="entry name" value="Glycerol3P_GlpB"/>
    <property type="match status" value="1"/>
</dbReference>
<dbReference type="OrthoDB" id="6395323at2"/>
<comment type="similarity">
    <text evidence="4">Belongs to the anaerobic G-3-P dehydrogenase subunit B family.</text>
</comment>
<accession>A0A1A7NSN7</accession>
<sequence length="425" mass="46730">MNFDTLIIGGGLAGLLCGIKLQQQGKHCAIVTAGQSAIDFSSGSLDLLSYCAEQQVTDLKAGLTQLAEQNEHHPYSLIGSDNVLAYAEEFQQLAQQLQLSLVGDIKQNHYRVTPLGSLQPAWLSPTHVPTVPMSGEKFPYQSLMILGIEGFHDFQPHLVEANLKTLPQFADCEIKHTFLHIPELDHLRTNAREFRSINISQALEHKLNFNELVQEIKQAAGTAKAVFLPACFGLDDESFFMQLKQATGLALFELPTLPPSLLGLRQHYKLRREFQRLGGVLMNGDTVLRGDFVQGKVVQVHTALHEEIPLSAENYILASGSFFSNGLVAKFEKIIEPIFELDLIADSERLQWTKHRFADAQPYQHYGVKINAHCQVMKDGQVVPNLFAVGAVIGGFSGLHDGCGSGVSIATAFNVVDYILAGGKQ</sequence>
<dbReference type="InterPro" id="IPR036188">
    <property type="entry name" value="FAD/NAD-bd_sf"/>
</dbReference>
<dbReference type="RefSeq" id="WP_065239278.1">
    <property type="nucleotide sequence ID" value="NZ_JTJM01000025.1"/>
</dbReference>
<comment type="cofactor">
    <cofactor evidence="4">
        <name>FMN</name>
        <dbReference type="ChEBI" id="CHEBI:58210"/>
    </cofactor>
</comment>
<evidence type="ECO:0000256" key="1">
    <source>
        <dbReference type="ARBA" id="ARBA00022630"/>
    </source>
</evidence>
<dbReference type="Proteomes" id="UP000243558">
    <property type="component" value="Unassembled WGS sequence"/>
</dbReference>
<protein>
    <recommendedName>
        <fullName evidence="4">Anaerobic glycerol-3-phosphate dehydrogenase subunit B</fullName>
        <shortName evidence="4">Anaerobic G-3-P dehydrogenase subunit B</shortName>
        <shortName evidence="4">Anaerobic G3Pdhase B</shortName>
        <ecNumber evidence="4">1.1.5.3</ecNumber>
    </recommendedName>
</protein>
<evidence type="ECO:0000259" key="5">
    <source>
        <dbReference type="Pfam" id="PF00890"/>
    </source>
</evidence>
<dbReference type="EC" id="1.1.5.3" evidence="4"/>
<comment type="caution">
    <text evidence="6">The sequence shown here is derived from an EMBL/GenBank/DDBJ whole genome shotgun (WGS) entry which is preliminary data.</text>
</comment>
<dbReference type="InterPro" id="IPR003953">
    <property type="entry name" value="FAD-dep_OxRdtase_2_FAD-bd"/>
</dbReference>
<dbReference type="NCBIfam" id="NF003720">
    <property type="entry name" value="PRK05329.1-3"/>
    <property type="match status" value="1"/>
</dbReference>
<reference evidence="6 7" key="1">
    <citation type="submission" date="2014-11" db="EMBL/GenBank/DDBJ databases">
        <title>Pan-genome of Gallibacterium spp.</title>
        <authorList>
            <person name="Kudirkiene E."/>
            <person name="Bojesen A.M."/>
        </authorList>
    </citation>
    <scope>NUCLEOTIDE SEQUENCE [LARGE SCALE GENOMIC DNA]</scope>
    <source>
        <strain evidence="6 7">F151</strain>
    </source>
</reference>
<evidence type="ECO:0000313" key="7">
    <source>
        <dbReference type="Proteomes" id="UP000243558"/>
    </source>
</evidence>
<feature type="domain" description="FAD-dependent oxidoreductase 2 FAD-binding" evidence="5">
    <location>
        <begin position="4"/>
        <end position="407"/>
    </location>
</feature>
<keyword evidence="1 4" id="KW-0285">Flavoprotein</keyword>
<evidence type="ECO:0000256" key="4">
    <source>
        <dbReference type="HAMAP-Rule" id="MF_00753"/>
    </source>
</evidence>
<comment type="function">
    <text evidence="4">Conversion of glycerol 3-phosphate to dihydroxyacetone. Uses fumarate or nitrate as electron acceptor.</text>
</comment>
<dbReference type="NCBIfam" id="TIGR03378">
    <property type="entry name" value="glycerol3P_GlpB"/>
    <property type="match status" value="1"/>
</dbReference>
<comment type="pathway">
    <text evidence="4">Polyol metabolism; glycerol degradation via glycerol kinase pathway; glycerone phosphate from sn-glycerol 3-phosphate (anaerobic route): step 1/1.</text>
</comment>
<evidence type="ECO:0000256" key="2">
    <source>
        <dbReference type="ARBA" id="ARBA00022643"/>
    </source>
</evidence>
<proteinExistence type="inferred from homology"/>
<dbReference type="InterPro" id="IPR009158">
    <property type="entry name" value="G3P_DH_GlpB_su"/>
</dbReference>
<dbReference type="AlphaFoldDB" id="A0A1A7NSN7"/>
<name>A0A1A7NSN7_9PAST</name>
<dbReference type="PIRSF" id="PIRSF000141">
    <property type="entry name" value="Anaerobic_G3P_dh"/>
    <property type="match status" value="1"/>
</dbReference>
<dbReference type="GO" id="GO:0019563">
    <property type="term" value="P:glycerol catabolic process"/>
    <property type="evidence" value="ECO:0007669"/>
    <property type="project" value="UniProtKB-UniRule"/>
</dbReference>
<dbReference type="GO" id="GO:0009331">
    <property type="term" value="C:glycerol-3-phosphate dehydrogenase (FAD) complex"/>
    <property type="evidence" value="ECO:0007669"/>
    <property type="project" value="InterPro"/>
</dbReference>
<comment type="catalytic activity">
    <reaction evidence="4">
        <text>a quinone + sn-glycerol 3-phosphate = dihydroxyacetone phosphate + a quinol</text>
        <dbReference type="Rhea" id="RHEA:18977"/>
        <dbReference type="ChEBI" id="CHEBI:24646"/>
        <dbReference type="ChEBI" id="CHEBI:57597"/>
        <dbReference type="ChEBI" id="CHEBI:57642"/>
        <dbReference type="ChEBI" id="CHEBI:132124"/>
        <dbReference type="EC" id="1.1.5.3"/>
    </reaction>
</comment>
<keyword evidence="7" id="KW-1185">Reference proteome</keyword>